<gene>
    <name evidence="1" type="ORF">ElyMa_005938100</name>
</gene>
<proteinExistence type="predicted"/>
<evidence type="ECO:0008006" key="3">
    <source>
        <dbReference type="Google" id="ProtNLM"/>
    </source>
</evidence>
<evidence type="ECO:0000313" key="1">
    <source>
        <dbReference type="EMBL" id="GFR81970.1"/>
    </source>
</evidence>
<name>A0AAV4GAC2_9GAST</name>
<dbReference type="InterPro" id="IPR016186">
    <property type="entry name" value="C-type_lectin-like/link_sf"/>
</dbReference>
<reference evidence="1 2" key="1">
    <citation type="journal article" date="2021" name="Elife">
        <title>Chloroplast acquisition without the gene transfer in kleptoplastic sea slugs, Plakobranchus ocellatus.</title>
        <authorList>
            <person name="Maeda T."/>
            <person name="Takahashi S."/>
            <person name="Yoshida T."/>
            <person name="Shimamura S."/>
            <person name="Takaki Y."/>
            <person name="Nagai Y."/>
            <person name="Toyoda A."/>
            <person name="Suzuki Y."/>
            <person name="Arimoto A."/>
            <person name="Ishii H."/>
            <person name="Satoh N."/>
            <person name="Nishiyama T."/>
            <person name="Hasebe M."/>
            <person name="Maruyama T."/>
            <person name="Minagawa J."/>
            <person name="Obokata J."/>
            <person name="Shigenobu S."/>
        </authorList>
    </citation>
    <scope>NUCLEOTIDE SEQUENCE [LARGE SCALE GENOMIC DNA]</scope>
</reference>
<evidence type="ECO:0000313" key="2">
    <source>
        <dbReference type="Proteomes" id="UP000762676"/>
    </source>
</evidence>
<feature type="non-terminal residue" evidence="1">
    <location>
        <position position="1"/>
    </location>
</feature>
<dbReference type="InterPro" id="IPR016187">
    <property type="entry name" value="CTDL_fold"/>
</dbReference>
<dbReference type="Gene3D" id="3.10.100.10">
    <property type="entry name" value="Mannose-Binding Protein A, subunit A"/>
    <property type="match status" value="1"/>
</dbReference>
<dbReference type="SUPFAM" id="SSF56436">
    <property type="entry name" value="C-type lectin-like"/>
    <property type="match status" value="1"/>
</dbReference>
<comment type="caution">
    <text evidence="1">The sequence shown here is derived from an EMBL/GenBank/DDBJ whole genome shotgun (WGS) entry which is preliminary data.</text>
</comment>
<protein>
    <recommendedName>
        <fullName evidence="3">C-type lectin domain-containing protein</fullName>
    </recommendedName>
</protein>
<dbReference type="EMBL" id="BMAT01011922">
    <property type="protein sequence ID" value="GFR81970.1"/>
    <property type="molecule type" value="Genomic_DNA"/>
</dbReference>
<dbReference type="AlphaFoldDB" id="A0AAV4GAC2"/>
<keyword evidence="2" id="KW-1185">Reference proteome</keyword>
<accession>A0AAV4GAC2</accession>
<organism evidence="1 2">
    <name type="scientific">Elysia marginata</name>
    <dbReference type="NCBI Taxonomy" id="1093978"/>
    <lineage>
        <taxon>Eukaryota</taxon>
        <taxon>Metazoa</taxon>
        <taxon>Spiralia</taxon>
        <taxon>Lophotrochozoa</taxon>
        <taxon>Mollusca</taxon>
        <taxon>Gastropoda</taxon>
        <taxon>Heterobranchia</taxon>
        <taxon>Euthyneura</taxon>
        <taxon>Panpulmonata</taxon>
        <taxon>Sacoglossa</taxon>
        <taxon>Placobranchoidea</taxon>
        <taxon>Plakobranchidae</taxon>
        <taxon>Elysia</taxon>
    </lineage>
</organism>
<dbReference type="Proteomes" id="UP000762676">
    <property type="component" value="Unassembled WGS sequence"/>
</dbReference>
<sequence>AGYTHFHTEVIFSQHRSPDCGQMVTSRRYMGDWKYANCDDSEAYVCEKTFGTTTININASFLCLQSRANES</sequence>